<gene>
    <name evidence="2" type="ORF">AB5J55_38090</name>
</gene>
<accession>A0AB39NCB2</accession>
<proteinExistence type="predicted"/>
<dbReference type="RefSeq" id="WP_369274993.1">
    <property type="nucleotide sequence ID" value="NZ_CP163432.1"/>
</dbReference>
<evidence type="ECO:0008006" key="3">
    <source>
        <dbReference type="Google" id="ProtNLM"/>
    </source>
</evidence>
<organism evidence="2">
    <name type="scientific">Streptomyces sp. R11</name>
    <dbReference type="NCBI Taxonomy" id="3238625"/>
    <lineage>
        <taxon>Bacteria</taxon>
        <taxon>Bacillati</taxon>
        <taxon>Actinomycetota</taxon>
        <taxon>Actinomycetes</taxon>
        <taxon>Kitasatosporales</taxon>
        <taxon>Streptomycetaceae</taxon>
        <taxon>Streptomyces</taxon>
    </lineage>
</organism>
<feature type="transmembrane region" description="Helical" evidence="1">
    <location>
        <begin position="12"/>
        <end position="32"/>
    </location>
</feature>
<evidence type="ECO:0000256" key="1">
    <source>
        <dbReference type="SAM" id="Phobius"/>
    </source>
</evidence>
<keyword evidence="1" id="KW-1133">Transmembrane helix</keyword>
<dbReference type="AlphaFoldDB" id="A0AB39NCB2"/>
<evidence type="ECO:0000313" key="2">
    <source>
        <dbReference type="EMBL" id="XDQ15048.1"/>
    </source>
</evidence>
<sequence>MGNLKADDWMALGAVAVAVVAAVISIWQAFIARRSGAEQLKLARRVQREQNEPYVIVDIAPHDTGSRLPVLSIHNSGPTMARDVRIQVMPELVCAHPNLTERVQRAVSRTIPFLAPGRRLVYPFDTSRRWESGLPLQFDVTVNAHEYNGGFP</sequence>
<protein>
    <recommendedName>
        <fullName evidence="3">Secreted protein</fullName>
    </recommendedName>
</protein>
<dbReference type="EMBL" id="CP163432">
    <property type="protein sequence ID" value="XDQ15048.1"/>
    <property type="molecule type" value="Genomic_DNA"/>
</dbReference>
<keyword evidence="1" id="KW-0812">Transmembrane</keyword>
<name>A0AB39NCB2_9ACTN</name>
<keyword evidence="1" id="KW-0472">Membrane</keyword>
<reference evidence="2" key="1">
    <citation type="submission" date="2024-07" db="EMBL/GenBank/DDBJ databases">
        <authorList>
            <person name="Yu S.T."/>
        </authorList>
    </citation>
    <scope>NUCLEOTIDE SEQUENCE</scope>
    <source>
        <strain evidence="2">R11</strain>
    </source>
</reference>